<keyword evidence="2" id="KW-1185">Reference proteome</keyword>
<dbReference type="EMBL" id="NAJO01000060">
    <property type="protein sequence ID" value="OQN96917.1"/>
    <property type="molecule type" value="Genomic_DNA"/>
</dbReference>
<name>A0A1V8SCZ8_9PEZI</name>
<dbReference type="PANTHER" id="PTHR33606">
    <property type="entry name" value="PROTEIN YCII"/>
    <property type="match status" value="1"/>
</dbReference>
<dbReference type="Gene3D" id="3.30.70.1060">
    <property type="entry name" value="Dimeric alpha+beta barrel"/>
    <property type="match status" value="1"/>
</dbReference>
<proteinExistence type="predicted"/>
<sequence length="384" mass="43923">MAKHEWMVILKDKPNSLAKRMEVRPYAFPSLLVHYGMLSLIRISSEHLKNVLEQEKAGFWLLGGASLDEPVQEGQGPKINGSVMLALSETREEVIEKLKQDVYWTKGVWDVDGIQIFPFKSAIRKISDLQIADWHARYDRGLLTYDNCTKEELRVLAVQRGIPAPAKKTRAEKEAFLCLLHHADDSCTFTKLFNLSPEIRILVYEQYCACFSQEPLIMPTEPPLASICRSPRGEFLPVFYSQCSFRVDLEGAHSRCRPKLETALSFGRLQPSFMARIRKLLIRIRDEDEDSSPDEELAQIERSKDGEGYNLILLPYRNQYVDDDGLPSAAKSMMEQGLRAVMNKVITRTEAAGQFTSTDVYRLSWAMQDVWKHEALQLFVLDDS</sequence>
<organism evidence="1 2">
    <name type="scientific">Cryoendolithus antarcticus</name>
    <dbReference type="NCBI Taxonomy" id="1507870"/>
    <lineage>
        <taxon>Eukaryota</taxon>
        <taxon>Fungi</taxon>
        <taxon>Dikarya</taxon>
        <taxon>Ascomycota</taxon>
        <taxon>Pezizomycotina</taxon>
        <taxon>Dothideomycetes</taxon>
        <taxon>Dothideomycetidae</taxon>
        <taxon>Cladosporiales</taxon>
        <taxon>Cladosporiaceae</taxon>
        <taxon>Cryoendolithus</taxon>
    </lineage>
</organism>
<gene>
    <name evidence="1" type="ORF">B0A48_17471</name>
</gene>
<protein>
    <recommendedName>
        <fullName evidence="3">YCII-related domain-containing protein</fullName>
    </recommendedName>
</protein>
<evidence type="ECO:0000313" key="2">
    <source>
        <dbReference type="Proteomes" id="UP000192596"/>
    </source>
</evidence>
<dbReference type="InterPro" id="IPR051807">
    <property type="entry name" value="Sec-metab_biosynth-assoc"/>
</dbReference>
<reference evidence="2" key="1">
    <citation type="submission" date="2017-03" db="EMBL/GenBank/DDBJ databases">
        <title>Genomes of endolithic fungi from Antarctica.</title>
        <authorList>
            <person name="Coleine C."/>
            <person name="Masonjones S."/>
            <person name="Stajich J.E."/>
        </authorList>
    </citation>
    <scope>NUCLEOTIDE SEQUENCE [LARGE SCALE GENOMIC DNA]</scope>
    <source>
        <strain evidence="2">CCFEE 5527</strain>
    </source>
</reference>
<evidence type="ECO:0008006" key="3">
    <source>
        <dbReference type="Google" id="ProtNLM"/>
    </source>
</evidence>
<accession>A0A1V8SCZ8</accession>
<evidence type="ECO:0000313" key="1">
    <source>
        <dbReference type="EMBL" id="OQN96917.1"/>
    </source>
</evidence>
<dbReference type="InterPro" id="IPR011008">
    <property type="entry name" value="Dimeric_a/b-barrel"/>
</dbReference>
<dbReference type="SUPFAM" id="SSF54909">
    <property type="entry name" value="Dimeric alpha+beta barrel"/>
    <property type="match status" value="1"/>
</dbReference>
<dbReference type="STRING" id="1507870.A0A1V8SCZ8"/>
<dbReference type="InParanoid" id="A0A1V8SCZ8"/>
<dbReference type="AlphaFoldDB" id="A0A1V8SCZ8"/>
<dbReference type="OrthoDB" id="5519740at2759"/>
<dbReference type="PANTHER" id="PTHR33606:SF3">
    <property type="entry name" value="PROTEIN YCII"/>
    <property type="match status" value="1"/>
</dbReference>
<dbReference type="Proteomes" id="UP000192596">
    <property type="component" value="Unassembled WGS sequence"/>
</dbReference>
<comment type="caution">
    <text evidence="1">The sequence shown here is derived from an EMBL/GenBank/DDBJ whole genome shotgun (WGS) entry which is preliminary data.</text>
</comment>